<dbReference type="RefSeq" id="XP_018039678.1">
    <property type="nucleotide sequence ID" value="XM_018186244.1"/>
</dbReference>
<keyword evidence="6" id="KW-1185">Reference proteome</keyword>
<evidence type="ECO:0000256" key="2">
    <source>
        <dbReference type="PROSITE-ProRule" id="PRU00023"/>
    </source>
</evidence>
<proteinExistence type="predicted"/>
<dbReference type="InterPro" id="IPR036770">
    <property type="entry name" value="Ankyrin_rpt-contain_sf"/>
</dbReference>
<dbReference type="PROSITE" id="PS50297">
    <property type="entry name" value="ANK_REP_REGION"/>
    <property type="match status" value="2"/>
</dbReference>
<dbReference type="InterPro" id="IPR027417">
    <property type="entry name" value="P-loop_NTPase"/>
</dbReference>
<dbReference type="Pfam" id="PF00023">
    <property type="entry name" value="Ank"/>
    <property type="match status" value="1"/>
</dbReference>
<evidence type="ECO:0000259" key="3">
    <source>
        <dbReference type="Pfam" id="PF22939"/>
    </source>
</evidence>
<dbReference type="OrthoDB" id="7464126at2759"/>
<dbReference type="Pfam" id="PF12796">
    <property type="entry name" value="Ank_2"/>
    <property type="match status" value="1"/>
</dbReference>
<feature type="domain" description="Nephrocystin 3-like N-terminal" evidence="4">
    <location>
        <begin position="273"/>
        <end position="422"/>
    </location>
</feature>
<dbReference type="EMBL" id="KV441549">
    <property type="protein sequence ID" value="OAG09313.1"/>
    <property type="molecule type" value="Genomic_DNA"/>
</dbReference>
<keyword evidence="2" id="KW-0040">ANK repeat</keyword>
<evidence type="ECO:0000256" key="1">
    <source>
        <dbReference type="ARBA" id="ARBA00022737"/>
    </source>
</evidence>
<dbReference type="SMART" id="SM00248">
    <property type="entry name" value="ANK"/>
    <property type="match status" value="4"/>
</dbReference>
<evidence type="ECO:0000313" key="6">
    <source>
        <dbReference type="Proteomes" id="UP000077069"/>
    </source>
</evidence>
<dbReference type="PANTHER" id="PTHR10039:SF10">
    <property type="entry name" value="NACHT DOMAIN-CONTAINING PROTEIN"/>
    <property type="match status" value="1"/>
</dbReference>
<dbReference type="AlphaFoldDB" id="A0A177CP64"/>
<dbReference type="PANTHER" id="PTHR10039">
    <property type="entry name" value="AMELOGENIN"/>
    <property type="match status" value="1"/>
</dbReference>
<dbReference type="Pfam" id="PF24883">
    <property type="entry name" value="NPHP3_N"/>
    <property type="match status" value="1"/>
</dbReference>
<dbReference type="Gene3D" id="1.25.40.20">
    <property type="entry name" value="Ankyrin repeat-containing domain"/>
    <property type="match status" value="1"/>
</dbReference>
<organism evidence="5 6">
    <name type="scientific">Paraphaeosphaeria sporulosa</name>
    <dbReference type="NCBI Taxonomy" id="1460663"/>
    <lineage>
        <taxon>Eukaryota</taxon>
        <taxon>Fungi</taxon>
        <taxon>Dikarya</taxon>
        <taxon>Ascomycota</taxon>
        <taxon>Pezizomycotina</taxon>
        <taxon>Dothideomycetes</taxon>
        <taxon>Pleosporomycetidae</taxon>
        <taxon>Pleosporales</taxon>
        <taxon>Massarineae</taxon>
        <taxon>Didymosphaeriaceae</taxon>
        <taxon>Paraphaeosphaeria</taxon>
    </lineage>
</organism>
<keyword evidence="1" id="KW-0677">Repeat</keyword>
<dbReference type="InterPro" id="IPR056884">
    <property type="entry name" value="NPHP3-like_N"/>
</dbReference>
<dbReference type="PROSITE" id="PS50088">
    <property type="entry name" value="ANK_REPEAT"/>
    <property type="match status" value="2"/>
</dbReference>
<dbReference type="GeneID" id="28769730"/>
<feature type="domain" description="GPI inositol-deacylase winged helix" evidence="3">
    <location>
        <begin position="537"/>
        <end position="619"/>
    </location>
</feature>
<sequence length="894" mass="100006">MSNVVANASRLKPEIRLAQAVSQFEADLSDRQKTAFRTLKSQSRKYPPDPSDVMRLTAEIDRQMSRKAGGRCFGPRFTNFLQGVQQFAALGDVVVGGSQNIVACGVWSLVRMSLLSIVSFSCYVEKLSILFMGIGRSAPRYQKMALLYPQSSSLQSQLCEYFIAVVGLCRHLFNFTAMSTFRQVTSALNDSDLKTFQTDLDRWAGSIKEEMILMEAQENSRSRDLFIKHSKSADRRQKLATNLRVLDFCSKYDYETAWKQTRKVGNSSLFASLAEYQEWKDYARSCTLLYTGKLGSGKSVLLANIVDDLHICARNDTVAVAYFFCRYDIPRSLTARTILGSLARQLLRTIPDLSVVADAYEETCSIESTERVLELICHGFPSGHEAYFVLDGLDECEHVEREAVAQGLEKIQQSLKLRLLISFRLEPNNGLEAFTKRLAITRIASIPEDNPDIEAFIEAELGSCLESRKLIIGDPTLILDIQDALVNGSQGMFLWVALQIKSLCEMKTDEAIRDALADLPRDLSETFSRILHKSGPSGQAYQTRILQLVVAASRPLTADELREALSVVPGDTIWTPSRLPNDVHSALACCGCLLTLDEEETTIRFIHHSVKQFLLNGSHDLNKMAFTAEKAQRTMADIIVTYLNYGVFGTELSKTRVPPVRIQSTPSNIVRAAIGSSSTVQNLALKLLRSSKRPDFDISKTLAEARKPFRSKAVEEFRFYSYARAYWLHHIFYMSGQSETMYDLSVRLINRWVPQSDAIAKDWKVFAWAIDNGNKAIVKHLIDLGKVNANWRDYEGRTPLSWAAENGYEAVVKLLLSTSKVDVNAKDKMSGQTPLWRAAGNGHEAVVELLLSTGKVDIDVKDKIFGQTPLWRAAGNGHEAVSSCCLARERSIST</sequence>
<dbReference type="InParanoid" id="A0A177CP64"/>
<protein>
    <submittedName>
        <fullName evidence="5">Uncharacterized protein</fullName>
    </submittedName>
</protein>
<feature type="repeat" description="ANK" evidence="2">
    <location>
        <begin position="795"/>
        <end position="828"/>
    </location>
</feature>
<gene>
    <name evidence="5" type="ORF">CC84DRAFT_433850</name>
</gene>
<evidence type="ECO:0000259" key="4">
    <source>
        <dbReference type="Pfam" id="PF24883"/>
    </source>
</evidence>
<dbReference type="Pfam" id="PF22939">
    <property type="entry name" value="WHD_GPIID"/>
    <property type="match status" value="1"/>
</dbReference>
<accession>A0A177CP64</accession>
<feature type="repeat" description="ANK" evidence="2">
    <location>
        <begin position="830"/>
        <end position="854"/>
    </location>
</feature>
<dbReference type="Proteomes" id="UP000077069">
    <property type="component" value="Unassembled WGS sequence"/>
</dbReference>
<reference evidence="5 6" key="1">
    <citation type="submission" date="2016-05" db="EMBL/GenBank/DDBJ databases">
        <title>Comparative analysis of secretome profiles of manganese(II)-oxidizing ascomycete fungi.</title>
        <authorList>
            <consortium name="DOE Joint Genome Institute"/>
            <person name="Zeiner C.A."/>
            <person name="Purvine S.O."/>
            <person name="Zink E.M."/>
            <person name="Wu S."/>
            <person name="Pasa-Tolic L."/>
            <person name="Chaput D.L."/>
            <person name="Haridas S."/>
            <person name="Grigoriev I.V."/>
            <person name="Santelli C.M."/>
            <person name="Hansel C.M."/>
        </authorList>
    </citation>
    <scope>NUCLEOTIDE SEQUENCE [LARGE SCALE GENOMIC DNA]</scope>
    <source>
        <strain evidence="5 6">AP3s5-JAC2a</strain>
    </source>
</reference>
<dbReference type="STRING" id="1460663.A0A177CP64"/>
<dbReference type="InterPro" id="IPR002110">
    <property type="entry name" value="Ankyrin_rpt"/>
</dbReference>
<dbReference type="InterPro" id="IPR054471">
    <property type="entry name" value="GPIID_WHD"/>
</dbReference>
<dbReference type="SUPFAM" id="SSF48403">
    <property type="entry name" value="Ankyrin repeat"/>
    <property type="match status" value="1"/>
</dbReference>
<evidence type="ECO:0000313" key="5">
    <source>
        <dbReference type="EMBL" id="OAG09313.1"/>
    </source>
</evidence>
<dbReference type="SUPFAM" id="SSF52540">
    <property type="entry name" value="P-loop containing nucleoside triphosphate hydrolases"/>
    <property type="match status" value="1"/>
</dbReference>
<dbReference type="Gene3D" id="3.40.50.300">
    <property type="entry name" value="P-loop containing nucleotide triphosphate hydrolases"/>
    <property type="match status" value="1"/>
</dbReference>
<name>A0A177CP64_9PLEO</name>